<reference evidence="8" key="1">
    <citation type="submission" date="2016-03" db="EMBL/GenBank/DDBJ databases">
        <authorList>
            <person name="Ma C."/>
            <person name="Zhou S."/>
            <person name="Yang G."/>
        </authorList>
    </citation>
    <scope>NUCLEOTIDE SEQUENCE [LARGE SCALE GENOMIC DNA]</scope>
    <source>
        <strain evidence="8">SgZ-1</strain>
    </source>
</reference>
<feature type="domain" description="PAS" evidence="3">
    <location>
        <begin position="332"/>
        <end position="403"/>
    </location>
</feature>
<dbReference type="STRING" id="1134435.AC731_013785"/>
<evidence type="ECO:0000313" key="8">
    <source>
        <dbReference type="Proteomes" id="UP000036902"/>
    </source>
</evidence>
<evidence type="ECO:0000259" key="6">
    <source>
        <dbReference type="PROSITE" id="PS50887"/>
    </source>
</evidence>
<dbReference type="InterPro" id="IPR043128">
    <property type="entry name" value="Rev_trsase/Diguanyl_cyclase"/>
</dbReference>
<dbReference type="RefSeq" id="WP_053085818.1">
    <property type="nucleotide sequence ID" value="NZ_CP014646.1"/>
</dbReference>
<dbReference type="AlphaFoldDB" id="A0A127K7P0"/>
<dbReference type="PANTHER" id="PTHR44757:SF2">
    <property type="entry name" value="BIOFILM ARCHITECTURE MAINTENANCE PROTEIN MBAA"/>
    <property type="match status" value="1"/>
</dbReference>
<dbReference type="PROSITE" id="PS50112">
    <property type="entry name" value="PAS"/>
    <property type="match status" value="1"/>
</dbReference>
<evidence type="ECO:0000313" key="7">
    <source>
        <dbReference type="EMBL" id="AMO37911.1"/>
    </source>
</evidence>
<dbReference type="PROSITE" id="PS50113">
    <property type="entry name" value="PAC"/>
    <property type="match status" value="1"/>
</dbReference>
<dbReference type="InterPro" id="IPR035919">
    <property type="entry name" value="EAL_sf"/>
</dbReference>
<sequence>MNLDQSVHLQRRIHRFAVMGILITGLLVALATAIPMYRHAYTLVSNSHMEGVRAQAQAVGQYLEKATELARQIASRSAVRDKLAQYNRWEISLAEMVQFSAPRIREALDQAGNIAGMVRYDAEGNPVLELGIALPDAAQALAGPNAIATRRTGPVTTADGHYLLVSAPILSREGELVGTDVLAFGLSQLQAPLTLAHGSLPRTRLLVFNGESGTTVELAATGAVLRIFDATESAPVYLRRAVDGPAGQQHVARNGPDDMVFYTAIREMPGWSFAYSIQASDFYRPVLWQILLPLSMIALLVSAGAVLTARTIRPMAERALQQARELAELGESRQLAASVFDASPQAVLIMDASHRIIEANRASISITGYRQSELHGKPLCETLFRPERRAACDEMLWQRVDAHNGWQGETELVRRSGEVFPAWQSVTPVHDASGVIRHYVCMFTDIGDEKRAEERIRHLAHHDPLTELPNRALLTDRLAHGLDRARRHGTRLAVLFIDLDRFKYINDSLGHPVGDKLLKVVADRFTTALREEDTLSRIGGDEFVVILEDLGATDDAARVAGKLLEVLETPLQVEGHELFIGASIGISLFPTDGDSIDALVRCADSAMYRAKEAGRNTFQFFTPEQARESRERFELERDLRQAVERGELRLLYQPQADCVTGRIVGVEALVRWQHPTRGLVSPDLFIPLAEEVGFIGKIGAWVLHTACAQARRWEEEGHDLRIAVNLSGQQISRDGLVELVHDVLARTGLSPQLLELEITEGHLLQRVEHCISTLRDLKSLGVTLAIDDFGTGYSSLSYLKKLPVDRLKIDRNFVEGIPDDRDDVAIVATILSMARNLGLEVIAEGVENDTQLTHLRNAHCTEYQGYLLSRPVPPAEVEALLDAVA</sequence>
<dbReference type="CDD" id="cd01949">
    <property type="entry name" value="GGDEF"/>
    <property type="match status" value="1"/>
</dbReference>
<dbReference type="Gene3D" id="3.30.70.270">
    <property type="match status" value="1"/>
</dbReference>
<dbReference type="Pfam" id="PF00990">
    <property type="entry name" value="GGDEF"/>
    <property type="match status" value="1"/>
</dbReference>
<gene>
    <name evidence="7" type="ORF">AC731_013785</name>
</gene>
<evidence type="ECO:0008006" key="9">
    <source>
        <dbReference type="Google" id="ProtNLM"/>
    </source>
</evidence>
<dbReference type="InterPro" id="IPR035965">
    <property type="entry name" value="PAS-like_dom_sf"/>
</dbReference>
<dbReference type="CDD" id="cd00130">
    <property type="entry name" value="PAS"/>
    <property type="match status" value="1"/>
</dbReference>
<organism evidence="7 8">
    <name type="scientific">Thauera humireducens</name>
    <dbReference type="NCBI Taxonomy" id="1134435"/>
    <lineage>
        <taxon>Bacteria</taxon>
        <taxon>Pseudomonadati</taxon>
        <taxon>Pseudomonadota</taxon>
        <taxon>Betaproteobacteria</taxon>
        <taxon>Rhodocyclales</taxon>
        <taxon>Zoogloeaceae</taxon>
        <taxon>Thauera</taxon>
    </lineage>
</organism>
<dbReference type="Gene3D" id="3.30.450.20">
    <property type="entry name" value="PAS domain"/>
    <property type="match status" value="1"/>
</dbReference>
<evidence type="ECO:0000259" key="5">
    <source>
        <dbReference type="PROSITE" id="PS50883"/>
    </source>
</evidence>
<keyword evidence="2" id="KW-0812">Transmembrane</keyword>
<proteinExistence type="predicted"/>
<dbReference type="PANTHER" id="PTHR44757">
    <property type="entry name" value="DIGUANYLATE CYCLASE DGCP"/>
    <property type="match status" value="1"/>
</dbReference>
<dbReference type="Pfam" id="PF00989">
    <property type="entry name" value="PAS"/>
    <property type="match status" value="1"/>
</dbReference>
<evidence type="ECO:0000259" key="3">
    <source>
        <dbReference type="PROSITE" id="PS50112"/>
    </source>
</evidence>
<dbReference type="NCBIfam" id="TIGR00254">
    <property type="entry name" value="GGDEF"/>
    <property type="match status" value="1"/>
</dbReference>
<dbReference type="InterPro" id="IPR001633">
    <property type="entry name" value="EAL_dom"/>
</dbReference>
<dbReference type="SUPFAM" id="SSF55785">
    <property type="entry name" value="PYP-like sensor domain (PAS domain)"/>
    <property type="match status" value="1"/>
</dbReference>
<dbReference type="PROSITE" id="PS50883">
    <property type="entry name" value="EAL"/>
    <property type="match status" value="1"/>
</dbReference>
<name>A0A127K7P0_9RHOO</name>
<comment type="catalytic activity">
    <reaction evidence="1">
        <text>3',3'-c-di-GMP + H2O = 5'-phosphoguanylyl(3'-&gt;5')guanosine + H(+)</text>
        <dbReference type="Rhea" id="RHEA:24902"/>
        <dbReference type="ChEBI" id="CHEBI:15377"/>
        <dbReference type="ChEBI" id="CHEBI:15378"/>
        <dbReference type="ChEBI" id="CHEBI:58754"/>
        <dbReference type="ChEBI" id="CHEBI:58805"/>
        <dbReference type="EC" id="3.1.4.52"/>
    </reaction>
    <physiologicalReaction direction="left-to-right" evidence="1">
        <dbReference type="Rhea" id="RHEA:24903"/>
    </physiologicalReaction>
</comment>
<dbReference type="InterPro" id="IPR013767">
    <property type="entry name" value="PAS_fold"/>
</dbReference>
<feature type="domain" description="GGDEF" evidence="6">
    <location>
        <begin position="490"/>
        <end position="623"/>
    </location>
</feature>
<feature type="domain" description="PAC" evidence="4">
    <location>
        <begin position="406"/>
        <end position="458"/>
    </location>
</feature>
<dbReference type="NCBIfam" id="TIGR00229">
    <property type="entry name" value="sensory_box"/>
    <property type="match status" value="1"/>
</dbReference>
<dbReference type="SMART" id="SM00091">
    <property type="entry name" value="PAS"/>
    <property type="match status" value="1"/>
</dbReference>
<dbReference type="EMBL" id="CP014646">
    <property type="protein sequence ID" value="AMO37911.1"/>
    <property type="molecule type" value="Genomic_DNA"/>
</dbReference>
<dbReference type="InterPro" id="IPR001610">
    <property type="entry name" value="PAC"/>
</dbReference>
<dbReference type="FunFam" id="3.20.20.450:FF:000001">
    <property type="entry name" value="Cyclic di-GMP phosphodiesterase yahA"/>
    <property type="match status" value="1"/>
</dbReference>
<keyword evidence="8" id="KW-1185">Reference proteome</keyword>
<keyword evidence="2" id="KW-0472">Membrane</keyword>
<dbReference type="GO" id="GO:0071732">
    <property type="term" value="P:cellular response to nitric oxide"/>
    <property type="evidence" value="ECO:0007669"/>
    <property type="project" value="UniProtKB-ARBA"/>
</dbReference>
<evidence type="ECO:0000256" key="2">
    <source>
        <dbReference type="SAM" id="Phobius"/>
    </source>
</evidence>
<accession>A0A127K7P0</accession>
<evidence type="ECO:0000259" key="4">
    <source>
        <dbReference type="PROSITE" id="PS50113"/>
    </source>
</evidence>
<dbReference type="Proteomes" id="UP000036902">
    <property type="component" value="Chromosome"/>
</dbReference>
<protein>
    <recommendedName>
        <fullName evidence="9">Diguanylate cyclase</fullName>
    </recommendedName>
</protein>
<dbReference type="KEGG" id="thu:AC731_013785"/>
<dbReference type="SMART" id="SM00052">
    <property type="entry name" value="EAL"/>
    <property type="match status" value="1"/>
</dbReference>
<dbReference type="SMART" id="SM00086">
    <property type="entry name" value="PAC"/>
    <property type="match status" value="1"/>
</dbReference>
<feature type="transmembrane region" description="Helical" evidence="2">
    <location>
        <begin position="16"/>
        <end position="37"/>
    </location>
</feature>
<dbReference type="SUPFAM" id="SSF141868">
    <property type="entry name" value="EAL domain-like"/>
    <property type="match status" value="1"/>
</dbReference>
<dbReference type="SMART" id="SM00267">
    <property type="entry name" value="GGDEF"/>
    <property type="match status" value="1"/>
</dbReference>
<evidence type="ECO:0000256" key="1">
    <source>
        <dbReference type="ARBA" id="ARBA00051114"/>
    </source>
</evidence>
<dbReference type="InterPro" id="IPR029787">
    <property type="entry name" value="Nucleotide_cyclase"/>
</dbReference>
<feature type="domain" description="EAL" evidence="5">
    <location>
        <begin position="632"/>
        <end position="885"/>
    </location>
</feature>
<dbReference type="InterPro" id="IPR000160">
    <property type="entry name" value="GGDEF_dom"/>
</dbReference>
<dbReference type="InterPro" id="IPR000014">
    <property type="entry name" value="PAS"/>
</dbReference>
<keyword evidence="2" id="KW-1133">Transmembrane helix</keyword>
<dbReference type="InterPro" id="IPR052155">
    <property type="entry name" value="Biofilm_reg_signaling"/>
</dbReference>
<dbReference type="PROSITE" id="PS50887">
    <property type="entry name" value="GGDEF"/>
    <property type="match status" value="1"/>
</dbReference>
<dbReference type="SUPFAM" id="SSF55073">
    <property type="entry name" value="Nucleotide cyclase"/>
    <property type="match status" value="1"/>
</dbReference>
<dbReference type="CDD" id="cd01948">
    <property type="entry name" value="EAL"/>
    <property type="match status" value="1"/>
</dbReference>
<dbReference type="FunFam" id="3.30.70.270:FF:000001">
    <property type="entry name" value="Diguanylate cyclase domain protein"/>
    <property type="match status" value="1"/>
</dbReference>
<dbReference type="Pfam" id="PF00563">
    <property type="entry name" value="EAL"/>
    <property type="match status" value="1"/>
</dbReference>
<dbReference type="GO" id="GO:0071111">
    <property type="term" value="F:cyclic-guanylate-specific phosphodiesterase activity"/>
    <property type="evidence" value="ECO:0007669"/>
    <property type="project" value="UniProtKB-EC"/>
</dbReference>
<dbReference type="Gene3D" id="3.20.20.450">
    <property type="entry name" value="EAL domain"/>
    <property type="match status" value="1"/>
</dbReference>
<dbReference type="InterPro" id="IPR000700">
    <property type="entry name" value="PAS-assoc_C"/>
</dbReference>